<organism evidence="8 9">
    <name type="scientific">Dehalobacter restrictus</name>
    <dbReference type="NCBI Taxonomy" id="55583"/>
    <lineage>
        <taxon>Bacteria</taxon>
        <taxon>Bacillati</taxon>
        <taxon>Bacillota</taxon>
        <taxon>Clostridia</taxon>
        <taxon>Eubacteriales</taxon>
        <taxon>Desulfitobacteriaceae</taxon>
        <taxon>Dehalobacter</taxon>
    </lineage>
</organism>
<comment type="similarity">
    <text evidence="2">Belongs to the class-V pyridoxal-phosphate-dependent aminotransferase family. Csd subfamily.</text>
</comment>
<dbReference type="NCBIfam" id="TIGR01977">
    <property type="entry name" value="am_tr_V_EF2568"/>
    <property type="match status" value="1"/>
</dbReference>
<evidence type="ECO:0000256" key="6">
    <source>
        <dbReference type="RuleBase" id="RU004504"/>
    </source>
</evidence>
<evidence type="ECO:0000256" key="3">
    <source>
        <dbReference type="ARBA" id="ARBA00012239"/>
    </source>
</evidence>
<dbReference type="InterPro" id="IPR015424">
    <property type="entry name" value="PyrdxlP-dep_Trfase"/>
</dbReference>
<dbReference type="RefSeq" id="WP_019226807.1">
    <property type="nucleotide sequence ID" value="NZ_CP046996.1"/>
</dbReference>
<dbReference type="InterPro" id="IPR010969">
    <property type="entry name" value="Cys_dSase-rel_unknwn_funct"/>
</dbReference>
<keyword evidence="4" id="KW-0663">Pyridoxal phosphate</keyword>
<proteinExistence type="inferred from homology"/>
<sequence length="380" mass="41268">MLYFDNAATSWPKPEVVYETHDRVLRQGGSAGRGVNQSSLRAGRELLHTRKALSRLFGIANTERIVFTQNITESLNVGLHGLLQTGDHVLISSLEHNAVVRPLEYLKKSGISYTIVPCSREGFLDPAIVESNFQPNTRLLCFTHASNVLGTILPIKQLGQIAKAHHCLFMVDAAQTAGVIPIDVEDQHIDFLAFTGHKSLSGPQGVGGYYARPDLVLNPLIYGGTGLHSLTLEQPDIWPEGMESGTRNIPGIAALGAAVEFILHEGLPKIRSHELQLMSILLEGLEYIPEIQILGPCDINARVGLVSCVFRNHTPDSVALELDRRFDIVTRSGLHCAPLAHQTAGTIDRGALRISINYSQTESDIAALLAALNTILGGSM</sequence>
<keyword evidence="8" id="KW-0032">Aminotransferase</keyword>
<dbReference type="Pfam" id="PF00266">
    <property type="entry name" value="Aminotran_5"/>
    <property type="match status" value="1"/>
</dbReference>
<dbReference type="EMBL" id="CP046996">
    <property type="protein sequence ID" value="QHA01428.1"/>
    <property type="molecule type" value="Genomic_DNA"/>
</dbReference>
<dbReference type="GO" id="GO:0008483">
    <property type="term" value="F:transaminase activity"/>
    <property type="evidence" value="ECO:0007669"/>
    <property type="project" value="UniProtKB-KW"/>
</dbReference>
<reference evidence="8 9" key="1">
    <citation type="submission" date="2019-12" db="EMBL/GenBank/DDBJ databases">
        <title>Sequence classification of anaerobic respiratory reductive dehalogenases: First we see many, then we see few.</title>
        <authorList>
            <person name="Molenda O."/>
            <person name="Puentes Jacome L.A."/>
            <person name="Cao X."/>
            <person name="Nesbo C.L."/>
            <person name="Tang S."/>
            <person name="Morson N."/>
            <person name="Patron J."/>
            <person name="Lomheim L."/>
            <person name="Wishart D.S."/>
            <person name="Edwards E.A."/>
        </authorList>
    </citation>
    <scope>NUCLEOTIDE SEQUENCE [LARGE SCALE GENOMIC DNA]</scope>
    <source>
        <strain evidence="8 9">12DCA</strain>
    </source>
</reference>
<evidence type="ECO:0000256" key="2">
    <source>
        <dbReference type="ARBA" id="ARBA00010447"/>
    </source>
</evidence>
<name>A0A857DLF7_9FIRM</name>
<evidence type="ECO:0000256" key="1">
    <source>
        <dbReference type="ARBA" id="ARBA00001933"/>
    </source>
</evidence>
<keyword evidence="8" id="KW-0808">Transferase</keyword>
<protein>
    <recommendedName>
        <fullName evidence="3">cysteine desulfurase</fullName>
        <ecNumber evidence="3">2.8.1.7</ecNumber>
    </recommendedName>
</protein>
<dbReference type="GO" id="GO:0031071">
    <property type="term" value="F:cysteine desulfurase activity"/>
    <property type="evidence" value="ECO:0007669"/>
    <property type="project" value="UniProtKB-EC"/>
</dbReference>
<dbReference type="Gene3D" id="3.40.640.10">
    <property type="entry name" value="Type I PLP-dependent aspartate aminotransferase-like (Major domain)"/>
    <property type="match status" value="1"/>
</dbReference>
<evidence type="ECO:0000256" key="4">
    <source>
        <dbReference type="ARBA" id="ARBA00022898"/>
    </source>
</evidence>
<dbReference type="Proteomes" id="UP000430508">
    <property type="component" value="Chromosome"/>
</dbReference>
<evidence type="ECO:0000313" key="9">
    <source>
        <dbReference type="Proteomes" id="UP000430508"/>
    </source>
</evidence>
<comment type="catalytic activity">
    <reaction evidence="5">
        <text>(sulfur carrier)-H + L-cysteine = (sulfur carrier)-SH + L-alanine</text>
        <dbReference type="Rhea" id="RHEA:43892"/>
        <dbReference type="Rhea" id="RHEA-COMP:14737"/>
        <dbReference type="Rhea" id="RHEA-COMP:14739"/>
        <dbReference type="ChEBI" id="CHEBI:29917"/>
        <dbReference type="ChEBI" id="CHEBI:35235"/>
        <dbReference type="ChEBI" id="CHEBI:57972"/>
        <dbReference type="ChEBI" id="CHEBI:64428"/>
        <dbReference type="EC" id="2.8.1.7"/>
    </reaction>
</comment>
<feature type="domain" description="Aminotransferase class V" evidence="7">
    <location>
        <begin position="3"/>
        <end position="368"/>
    </location>
</feature>
<dbReference type="InterPro" id="IPR000192">
    <property type="entry name" value="Aminotrans_V_dom"/>
</dbReference>
<dbReference type="Gene3D" id="3.90.1150.10">
    <property type="entry name" value="Aspartate Aminotransferase, domain 1"/>
    <property type="match status" value="1"/>
</dbReference>
<dbReference type="SUPFAM" id="SSF53383">
    <property type="entry name" value="PLP-dependent transferases"/>
    <property type="match status" value="1"/>
</dbReference>
<dbReference type="InterPro" id="IPR015421">
    <property type="entry name" value="PyrdxlP-dep_Trfase_major"/>
</dbReference>
<dbReference type="PANTHER" id="PTHR43586">
    <property type="entry name" value="CYSTEINE DESULFURASE"/>
    <property type="match status" value="1"/>
</dbReference>
<dbReference type="AlphaFoldDB" id="A0A857DLF7"/>
<gene>
    <name evidence="8" type="ORF">GQ588_12655</name>
</gene>
<dbReference type="PIRSF" id="PIRSF005572">
    <property type="entry name" value="NifS"/>
    <property type="match status" value="1"/>
</dbReference>
<evidence type="ECO:0000259" key="7">
    <source>
        <dbReference type="Pfam" id="PF00266"/>
    </source>
</evidence>
<dbReference type="InterPro" id="IPR016454">
    <property type="entry name" value="Cysteine_dSase"/>
</dbReference>
<dbReference type="InterPro" id="IPR015422">
    <property type="entry name" value="PyrdxlP-dep_Trfase_small"/>
</dbReference>
<dbReference type="PANTHER" id="PTHR43586:SF4">
    <property type="entry name" value="ISOPENICILLIN N EPIMERASE"/>
    <property type="match status" value="1"/>
</dbReference>
<dbReference type="PROSITE" id="PS00595">
    <property type="entry name" value="AA_TRANSFER_CLASS_5"/>
    <property type="match status" value="1"/>
</dbReference>
<accession>A0A857DLF7</accession>
<comment type="cofactor">
    <cofactor evidence="1 6">
        <name>pyridoxal 5'-phosphate</name>
        <dbReference type="ChEBI" id="CHEBI:597326"/>
    </cofactor>
</comment>
<evidence type="ECO:0000256" key="5">
    <source>
        <dbReference type="ARBA" id="ARBA00050776"/>
    </source>
</evidence>
<dbReference type="EC" id="2.8.1.7" evidence="3"/>
<evidence type="ECO:0000313" key="8">
    <source>
        <dbReference type="EMBL" id="QHA01428.1"/>
    </source>
</evidence>
<dbReference type="InterPro" id="IPR020578">
    <property type="entry name" value="Aminotrans_V_PyrdxlP_BS"/>
</dbReference>